<dbReference type="RefSeq" id="WP_149112391.1">
    <property type="nucleotide sequence ID" value="NZ_CP042425.1"/>
</dbReference>
<reference evidence="3" key="1">
    <citation type="submission" date="2019-08" db="EMBL/GenBank/DDBJ databases">
        <title>Limnoglobus roseus gen. nov., sp. nov., a novel freshwater planctomycete with a giant genome from the family Gemmataceae.</title>
        <authorList>
            <person name="Kulichevskaya I.S."/>
            <person name="Naumoff D.G."/>
            <person name="Miroshnikov K."/>
            <person name="Ivanova A."/>
            <person name="Philippov D.A."/>
            <person name="Hakobyan A."/>
            <person name="Rijpstra I.C."/>
            <person name="Sinninghe Damste J.S."/>
            <person name="Liesack W."/>
            <person name="Dedysh S.N."/>
        </authorList>
    </citation>
    <scope>NUCLEOTIDE SEQUENCE [LARGE SCALE GENOMIC DNA]</scope>
    <source>
        <strain evidence="3">PX52</strain>
    </source>
</reference>
<dbReference type="AlphaFoldDB" id="A0A5C1AEK2"/>
<dbReference type="Proteomes" id="UP000324974">
    <property type="component" value="Chromosome"/>
</dbReference>
<dbReference type="InterPro" id="IPR054216">
    <property type="entry name" value="DUF6930"/>
</dbReference>
<evidence type="ECO:0000313" key="3">
    <source>
        <dbReference type="Proteomes" id="UP000324974"/>
    </source>
</evidence>
<name>A0A5C1AEK2_9BACT</name>
<dbReference type="EMBL" id="CP042425">
    <property type="protein sequence ID" value="QEL17829.1"/>
    <property type="molecule type" value="Genomic_DNA"/>
</dbReference>
<organism evidence="2 3">
    <name type="scientific">Limnoglobus roseus</name>
    <dbReference type="NCBI Taxonomy" id="2598579"/>
    <lineage>
        <taxon>Bacteria</taxon>
        <taxon>Pseudomonadati</taxon>
        <taxon>Planctomycetota</taxon>
        <taxon>Planctomycetia</taxon>
        <taxon>Gemmatales</taxon>
        <taxon>Gemmataceae</taxon>
        <taxon>Limnoglobus</taxon>
    </lineage>
</organism>
<evidence type="ECO:0000313" key="2">
    <source>
        <dbReference type="EMBL" id="QEL17829.1"/>
    </source>
</evidence>
<dbReference type="Pfam" id="PF22007">
    <property type="entry name" value="DUF6930"/>
    <property type="match status" value="1"/>
</dbReference>
<proteinExistence type="predicted"/>
<gene>
    <name evidence="2" type="ORF">PX52LOC_04840</name>
</gene>
<evidence type="ECO:0000259" key="1">
    <source>
        <dbReference type="Pfam" id="PF22007"/>
    </source>
</evidence>
<keyword evidence="3" id="KW-1185">Reference proteome</keyword>
<sequence length="226" mass="24958">MGKAAGQLKLGKGTAFVKTHLKRLEQNEDTWEADFRAMPKPQGQTETHYLGLVVSTPQGNPLVCLPVDYTPDVNDLADLLAAAMRRPMTDTAHRPRRIAVRGNPRWEELFPHLGQLGVEVAVQNDLPAVEDVYVDFLRQMRRARSNPLILRTPGPTDVQQSFPATAKWVQGYGHIEIGDQEGFGFIVRAIDYGGVVFEDDKAGTLAEAMAALDKGLAGHFEREGIE</sequence>
<protein>
    <recommendedName>
        <fullName evidence="1">DUF6930 domain-containing protein</fullName>
    </recommendedName>
</protein>
<dbReference type="OrthoDB" id="271057at2"/>
<feature type="domain" description="DUF6930" evidence="1">
    <location>
        <begin position="20"/>
        <end position="136"/>
    </location>
</feature>
<dbReference type="KEGG" id="lrs:PX52LOC_04840"/>
<accession>A0A5C1AEK2</accession>